<keyword evidence="1" id="KW-0732">Signal</keyword>
<name>A0A0D0CRI2_9AGAR</name>
<gene>
    <name evidence="2" type="ORF">GYMLUDRAFT_246259</name>
</gene>
<dbReference type="EMBL" id="KN834786">
    <property type="protein sequence ID" value="KIK58223.1"/>
    <property type="molecule type" value="Genomic_DNA"/>
</dbReference>
<feature type="signal peptide" evidence="1">
    <location>
        <begin position="1"/>
        <end position="21"/>
    </location>
</feature>
<proteinExistence type="predicted"/>
<feature type="chain" id="PRO_5002225424" description="Ricin B lectin domain-containing protein" evidence="1">
    <location>
        <begin position="22"/>
        <end position="183"/>
    </location>
</feature>
<evidence type="ECO:0000313" key="3">
    <source>
        <dbReference type="Proteomes" id="UP000053593"/>
    </source>
</evidence>
<evidence type="ECO:0000256" key="1">
    <source>
        <dbReference type="SAM" id="SignalP"/>
    </source>
</evidence>
<sequence length="183" mass="18767">MFSLLTSVVAAIAFASAGVSATPVARGTCAPNAQGSGVSIESVQYSGLEWGDHNTTPTNGDVIVSSSFRGLAAPDFHVQQSGQVPTSYIIRDVNNNNLAVTTEGSQLHFTPTSNSGNQANQLFDIACQSCAFDTTPGQAAGSQCTISPHGQNNQCVTSGQHAADPLAVTGCTGSNAQLFNIVF</sequence>
<evidence type="ECO:0008006" key="4">
    <source>
        <dbReference type="Google" id="ProtNLM"/>
    </source>
</evidence>
<dbReference type="AlphaFoldDB" id="A0A0D0CRI2"/>
<keyword evidence="3" id="KW-1185">Reference proteome</keyword>
<dbReference type="Proteomes" id="UP000053593">
    <property type="component" value="Unassembled WGS sequence"/>
</dbReference>
<dbReference type="HOGENOM" id="CLU_1475325_0_0_1"/>
<organism evidence="2 3">
    <name type="scientific">Collybiopsis luxurians FD-317 M1</name>
    <dbReference type="NCBI Taxonomy" id="944289"/>
    <lineage>
        <taxon>Eukaryota</taxon>
        <taxon>Fungi</taxon>
        <taxon>Dikarya</taxon>
        <taxon>Basidiomycota</taxon>
        <taxon>Agaricomycotina</taxon>
        <taxon>Agaricomycetes</taxon>
        <taxon>Agaricomycetidae</taxon>
        <taxon>Agaricales</taxon>
        <taxon>Marasmiineae</taxon>
        <taxon>Omphalotaceae</taxon>
        <taxon>Collybiopsis</taxon>
        <taxon>Collybiopsis luxurians</taxon>
    </lineage>
</organism>
<reference evidence="2 3" key="1">
    <citation type="submission" date="2014-04" db="EMBL/GenBank/DDBJ databases">
        <title>Evolutionary Origins and Diversification of the Mycorrhizal Mutualists.</title>
        <authorList>
            <consortium name="DOE Joint Genome Institute"/>
            <consortium name="Mycorrhizal Genomics Consortium"/>
            <person name="Kohler A."/>
            <person name="Kuo A."/>
            <person name="Nagy L.G."/>
            <person name="Floudas D."/>
            <person name="Copeland A."/>
            <person name="Barry K.W."/>
            <person name="Cichocki N."/>
            <person name="Veneault-Fourrey C."/>
            <person name="LaButti K."/>
            <person name="Lindquist E.A."/>
            <person name="Lipzen A."/>
            <person name="Lundell T."/>
            <person name="Morin E."/>
            <person name="Murat C."/>
            <person name="Riley R."/>
            <person name="Ohm R."/>
            <person name="Sun H."/>
            <person name="Tunlid A."/>
            <person name="Henrissat B."/>
            <person name="Grigoriev I.V."/>
            <person name="Hibbett D.S."/>
            <person name="Martin F."/>
        </authorList>
    </citation>
    <scope>NUCLEOTIDE SEQUENCE [LARGE SCALE GENOMIC DNA]</scope>
    <source>
        <strain evidence="2 3">FD-317 M1</strain>
    </source>
</reference>
<evidence type="ECO:0000313" key="2">
    <source>
        <dbReference type="EMBL" id="KIK58223.1"/>
    </source>
</evidence>
<accession>A0A0D0CRI2</accession>
<dbReference type="OrthoDB" id="2920504at2759"/>
<protein>
    <recommendedName>
        <fullName evidence="4">Ricin B lectin domain-containing protein</fullName>
    </recommendedName>
</protein>